<dbReference type="KEGG" id="nfr:ERS450000_04956"/>
<keyword evidence="1" id="KW-0614">Plasmid</keyword>
<evidence type="ECO:0000313" key="1">
    <source>
        <dbReference type="EMBL" id="CRY82445.1"/>
    </source>
</evidence>
<sequence>MSKARIKTRLTEIQRTREKLATELGQVAENLNAGVEYITDCLDGGVHGELRWSGR</sequence>
<dbReference type="Proteomes" id="UP000057820">
    <property type="component" value="Plasmid 2"/>
</dbReference>
<organism evidence="1 2">
    <name type="scientific">Nocardia farcinica</name>
    <dbReference type="NCBI Taxonomy" id="37329"/>
    <lineage>
        <taxon>Bacteria</taxon>
        <taxon>Bacillati</taxon>
        <taxon>Actinomycetota</taxon>
        <taxon>Actinomycetes</taxon>
        <taxon>Mycobacteriales</taxon>
        <taxon>Nocardiaceae</taxon>
        <taxon>Nocardia</taxon>
    </lineage>
</organism>
<dbReference type="AlphaFoldDB" id="A0A0H5P3I4"/>
<proteinExistence type="predicted"/>
<dbReference type="EMBL" id="LN868939">
    <property type="protein sequence ID" value="CRY82445.1"/>
    <property type="molecule type" value="Genomic_DNA"/>
</dbReference>
<evidence type="ECO:0000313" key="2">
    <source>
        <dbReference type="Proteomes" id="UP000057820"/>
    </source>
</evidence>
<dbReference type="RefSeq" id="WP_159005548.1">
    <property type="nucleotide sequence ID" value="NZ_CP031418.1"/>
</dbReference>
<accession>A0A0H5P3I4</accession>
<gene>
    <name evidence="1" type="ORF">ERS450000_04956</name>
</gene>
<name>A0A0H5P3I4_NOCFR</name>
<geneLocation type="plasmid" evidence="1">
    <name>2</name>
</geneLocation>
<reference evidence="2" key="1">
    <citation type="submission" date="2015-03" db="EMBL/GenBank/DDBJ databases">
        <authorList>
            <consortium name="Pathogen Informatics"/>
        </authorList>
    </citation>
    <scope>NUCLEOTIDE SEQUENCE [LARGE SCALE GENOMIC DNA]</scope>
    <source>
        <strain evidence="2">NCTC11134</strain>
        <plasmid evidence="2">2</plasmid>
    </source>
</reference>
<protein>
    <submittedName>
        <fullName evidence="1">Uncharacterized protein</fullName>
    </submittedName>
</protein>